<keyword evidence="2" id="KW-0288">FMN</keyword>
<proteinExistence type="predicted"/>
<keyword evidence="3" id="KW-0813">Transport</keyword>
<keyword evidence="3" id="KW-0249">Electron transport</keyword>
<evidence type="ECO:0000259" key="4">
    <source>
        <dbReference type="PROSITE" id="PS50902"/>
    </source>
</evidence>
<gene>
    <name evidence="5" type="ORF">FHS31_002902</name>
</gene>
<dbReference type="PANTHER" id="PTHR19384">
    <property type="entry name" value="NITRIC OXIDE SYNTHASE-RELATED"/>
    <property type="match status" value="1"/>
</dbReference>
<dbReference type="Pfam" id="PF00258">
    <property type="entry name" value="Flavodoxin_1"/>
    <property type="match status" value="1"/>
</dbReference>
<keyword evidence="1" id="KW-0285">Flavoprotein</keyword>
<evidence type="ECO:0000313" key="5">
    <source>
        <dbReference type="EMBL" id="NIJ09270.1"/>
    </source>
</evidence>
<dbReference type="Proteomes" id="UP000727456">
    <property type="component" value="Unassembled WGS sequence"/>
</dbReference>
<dbReference type="Gene3D" id="3.40.50.360">
    <property type="match status" value="1"/>
</dbReference>
<dbReference type="EMBL" id="JAAOZC010000009">
    <property type="protein sequence ID" value="NIJ09270.1"/>
    <property type="molecule type" value="Genomic_DNA"/>
</dbReference>
<reference evidence="5 6" key="1">
    <citation type="submission" date="2020-03" db="EMBL/GenBank/DDBJ databases">
        <title>Genomic Encyclopedia of Type Strains, Phase III (KMG-III): the genomes of soil and plant-associated and newly described type strains.</title>
        <authorList>
            <person name="Whitman W."/>
        </authorList>
    </citation>
    <scope>NUCLEOTIDE SEQUENCE [LARGE SCALE GENOMIC DNA]</scope>
    <source>
        <strain evidence="5 6">CECT 8804</strain>
    </source>
</reference>
<organism evidence="5 6">
    <name type="scientific">Sphingomonas vulcanisoli</name>
    <dbReference type="NCBI Taxonomy" id="1658060"/>
    <lineage>
        <taxon>Bacteria</taxon>
        <taxon>Pseudomonadati</taxon>
        <taxon>Pseudomonadota</taxon>
        <taxon>Alphaproteobacteria</taxon>
        <taxon>Sphingomonadales</taxon>
        <taxon>Sphingomonadaceae</taxon>
        <taxon>Sphingomonas</taxon>
    </lineage>
</organism>
<accession>A0ABX0TY06</accession>
<keyword evidence="6" id="KW-1185">Reference proteome</keyword>
<protein>
    <submittedName>
        <fullName evidence="5">MioC protein</fullName>
    </submittedName>
</protein>
<feature type="domain" description="Flavodoxin-like" evidence="4">
    <location>
        <begin position="1"/>
        <end position="135"/>
    </location>
</feature>
<dbReference type="InterPro" id="IPR008254">
    <property type="entry name" value="Flavodoxin/NO_synth"/>
</dbReference>
<dbReference type="PRINTS" id="PR00369">
    <property type="entry name" value="FLAVODOXIN"/>
</dbReference>
<evidence type="ECO:0000256" key="1">
    <source>
        <dbReference type="ARBA" id="ARBA00022630"/>
    </source>
</evidence>
<dbReference type="InterPro" id="IPR001094">
    <property type="entry name" value="Flavdoxin-like"/>
</dbReference>
<sequence length="142" mass="14749">MTGLASICAEEVETALGNAGIATETLLMDGLGADAIDDFDTIVIISSTYGHGDIPDNGQAFYEALSAVDSLAGKSFTVFALGDRTYMDTFCHAGEKWDALFADKGATRIAPLERHDASAGTLAEDEAGEWAAGWAGALRIAA</sequence>
<evidence type="ECO:0000313" key="6">
    <source>
        <dbReference type="Proteomes" id="UP000727456"/>
    </source>
</evidence>
<dbReference type="PANTHER" id="PTHR19384:SF17">
    <property type="entry name" value="NADPH--CYTOCHROME P450 REDUCTASE"/>
    <property type="match status" value="1"/>
</dbReference>
<evidence type="ECO:0000256" key="2">
    <source>
        <dbReference type="ARBA" id="ARBA00022643"/>
    </source>
</evidence>
<dbReference type="PROSITE" id="PS50902">
    <property type="entry name" value="FLAVODOXIN_LIKE"/>
    <property type="match status" value="1"/>
</dbReference>
<evidence type="ECO:0000256" key="3">
    <source>
        <dbReference type="ARBA" id="ARBA00022982"/>
    </source>
</evidence>
<dbReference type="SUPFAM" id="SSF52218">
    <property type="entry name" value="Flavoproteins"/>
    <property type="match status" value="1"/>
</dbReference>
<name>A0ABX0TY06_9SPHN</name>
<dbReference type="InterPro" id="IPR029039">
    <property type="entry name" value="Flavoprotein-like_sf"/>
</dbReference>
<comment type="caution">
    <text evidence="5">The sequence shown here is derived from an EMBL/GenBank/DDBJ whole genome shotgun (WGS) entry which is preliminary data.</text>
</comment>